<sequence length="320" mass="36103">MEESPTVPVLVLAGPTASGKSELALLLAEQIDGEIVSVDSMQVYRGMDIGTAKPPPADRARIPHHLIDVVEPTEPFDAARFVQLARSALAEIAARNRPAILCGGTGLYFKALALGLGRTPAPDPALRAQLEATPLPELLRELAEKDPVTYERIDRRNPRRVIRAVEVIRLTGRPFSAQQAPWHPQAWPTAWRGRMFALRRHPDDLRRRIELRVDHMFRAGLVEETRALLERGVPETATALQALGYRQVLDHLKGRRSLNETIAEVKLRTRQFARRQMTWLRHQMPLDWIEIYPETPALSVAQTILERWRAAGDIPRPRST</sequence>
<comment type="caution">
    <text evidence="10">Lacks conserved residue(s) required for the propagation of feature annotation.</text>
</comment>
<dbReference type="InterPro" id="IPR018022">
    <property type="entry name" value="IPT"/>
</dbReference>
<feature type="binding site" evidence="10">
    <location>
        <begin position="14"/>
        <end position="21"/>
    </location>
    <ligand>
        <name>ATP</name>
        <dbReference type="ChEBI" id="CHEBI:30616"/>
    </ligand>
</feature>
<dbReference type="EC" id="2.5.1.75" evidence="10"/>
<evidence type="ECO:0000256" key="2">
    <source>
        <dbReference type="ARBA" id="ARBA00003213"/>
    </source>
</evidence>
<protein>
    <recommendedName>
        <fullName evidence="10">tRNA dimethylallyltransferase</fullName>
        <ecNumber evidence="10">2.5.1.75</ecNumber>
    </recommendedName>
    <alternativeName>
        <fullName evidence="10">Dimethylallyl diphosphate:tRNA dimethylallyltransferase</fullName>
        <shortName evidence="10">DMAPP:tRNA dimethylallyltransferase</shortName>
        <shortName evidence="10">DMATase</shortName>
    </alternativeName>
    <alternativeName>
        <fullName evidence="10">Isopentenyl-diphosphate:tRNA isopentenyltransferase</fullName>
        <shortName evidence="10">IPP transferase</shortName>
        <shortName evidence="10">IPPT</shortName>
        <shortName evidence="10">IPTase</shortName>
    </alternativeName>
</protein>
<organism evidence="14 15">
    <name type="scientific">Limisphaera ngatamarikiensis</name>
    <dbReference type="NCBI Taxonomy" id="1324935"/>
    <lineage>
        <taxon>Bacteria</taxon>
        <taxon>Pseudomonadati</taxon>
        <taxon>Verrucomicrobiota</taxon>
        <taxon>Verrucomicrobiia</taxon>
        <taxon>Limisphaerales</taxon>
        <taxon>Limisphaeraceae</taxon>
        <taxon>Limisphaera</taxon>
    </lineage>
</organism>
<dbReference type="InterPro" id="IPR027417">
    <property type="entry name" value="P-loop_NTPase"/>
</dbReference>
<dbReference type="RefSeq" id="WP_165107017.1">
    <property type="nucleotide sequence ID" value="NZ_JAAKYA010000048.1"/>
</dbReference>
<comment type="function">
    <text evidence="2 10 12">Catalyzes the transfer of a dimethylallyl group onto the adenine at position 37 in tRNAs that read codons beginning with uridine, leading to the formation of N6-(dimethylallyl)adenosine (i(6)A).</text>
</comment>
<comment type="subunit">
    <text evidence="10">Monomer.</text>
</comment>
<dbReference type="GO" id="GO:0006400">
    <property type="term" value="P:tRNA modification"/>
    <property type="evidence" value="ECO:0007669"/>
    <property type="project" value="TreeGrafter"/>
</dbReference>
<comment type="caution">
    <text evidence="14">The sequence shown here is derived from an EMBL/GenBank/DDBJ whole genome shotgun (WGS) entry which is preliminary data.</text>
</comment>
<evidence type="ECO:0000256" key="12">
    <source>
        <dbReference type="RuleBase" id="RU003784"/>
    </source>
</evidence>
<accession>A0A6M1RWL1</accession>
<comment type="similarity">
    <text evidence="3 10 13">Belongs to the IPP transferase family.</text>
</comment>
<evidence type="ECO:0000256" key="13">
    <source>
        <dbReference type="RuleBase" id="RU003785"/>
    </source>
</evidence>
<evidence type="ECO:0000256" key="4">
    <source>
        <dbReference type="ARBA" id="ARBA00022679"/>
    </source>
</evidence>
<keyword evidence="6 10" id="KW-0547">Nucleotide-binding</keyword>
<keyword evidence="8 10" id="KW-0460">Magnesium</keyword>
<evidence type="ECO:0000256" key="9">
    <source>
        <dbReference type="ARBA" id="ARBA00049563"/>
    </source>
</evidence>
<feature type="site" description="Interaction with substrate tRNA" evidence="10">
    <location>
        <position position="105"/>
    </location>
</feature>
<dbReference type="Pfam" id="PF01715">
    <property type="entry name" value="IPPT"/>
    <property type="match status" value="1"/>
</dbReference>
<evidence type="ECO:0000256" key="3">
    <source>
        <dbReference type="ARBA" id="ARBA00005842"/>
    </source>
</evidence>
<evidence type="ECO:0000256" key="11">
    <source>
        <dbReference type="RuleBase" id="RU003783"/>
    </source>
</evidence>
<dbReference type="EMBL" id="JAAKYA010000048">
    <property type="protein sequence ID" value="NGO39162.1"/>
    <property type="molecule type" value="Genomic_DNA"/>
</dbReference>
<feature type="region of interest" description="Interaction with substrate tRNA" evidence="10">
    <location>
        <begin position="39"/>
        <end position="42"/>
    </location>
</feature>
<dbReference type="Gene3D" id="3.40.50.300">
    <property type="entry name" value="P-loop containing nucleotide triphosphate hydrolases"/>
    <property type="match status" value="1"/>
</dbReference>
<reference evidence="14 15" key="1">
    <citation type="submission" date="2020-02" db="EMBL/GenBank/DDBJ databases">
        <title>Draft genome sequence of Limisphaera ngatamarikiensis NGM72.4T, a thermophilic Verrucomicrobia grouped in subdivision 3.</title>
        <authorList>
            <person name="Carere C.R."/>
            <person name="Steen J."/>
            <person name="Hugenholtz P."/>
            <person name="Stott M.B."/>
        </authorList>
    </citation>
    <scope>NUCLEOTIDE SEQUENCE [LARGE SCALE GENOMIC DNA]</scope>
    <source>
        <strain evidence="14 15">NGM72.4</strain>
    </source>
</reference>
<keyword evidence="15" id="KW-1185">Reference proteome</keyword>
<evidence type="ECO:0000256" key="8">
    <source>
        <dbReference type="ARBA" id="ARBA00022842"/>
    </source>
</evidence>
<comment type="catalytic activity">
    <reaction evidence="9 10 11">
        <text>adenosine(37) in tRNA + dimethylallyl diphosphate = N(6)-dimethylallyladenosine(37) in tRNA + diphosphate</text>
        <dbReference type="Rhea" id="RHEA:26482"/>
        <dbReference type="Rhea" id="RHEA-COMP:10162"/>
        <dbReference type="Rhea" id="RHEA-COMP:10375"/>
        <dbReference type="ChEBI" id="CHEBI:33019"/>
        <dbReference type="ChEBI" id="CHEBI:57623"/>
        <dbReference type="ChEBI" id="CHEBI:74411"/>
        <dbReference type="ChEBI" id="CHEBI:74415"/>
        <dbReference type="EC" id="2.5.1.75"/>
    </reaction>
</comment>
<keyword evidence="4 10" id="KW-0808">Transferase</keyword>
<keyword evidence="7 10" id="KW-0067">ATP-binding</keyword>
<evidence type="ECO:0000256" key="6">
    <source>
        <dbReference type="ARBA" id="ARBA00022741"/>
    </source>
</evidence>
<feature type="site" description="Interaction with substrate tRNA" evidence="10">
    <location>
        <position position="127"/>
    </location>
</feature>
<dbReference type="InterPro" id="IPR039657">
    <property type="entry name" value="Dimethylallyltransferase"/>
</dbReference>
<dbReference type="GO" id="GO:0052381">
    <property type="term" value="F:tRNA dimethylallyltransferase activity"/>
    <property type="evidence" value="ECO:0007669"/>
    <property type="project" value="UniProtKB-UniRule"/>
</dbReference>
<proteinExistence type="inferred from homology"/>
<dbReference type="Proteomes" id="UP000477311">
    <property type="component" value="Unassembled WGS sequence"/>
</dbReference>
<dbReference type="PANTHER" id="PTHR11088">
    <property type="entry name" value="TRNA DIMETHYLALLYLTRANSFERASE"/>
    <property type="match status" value="1"/>
</dbReference>
<evidence type="ECO:0000256" key="10">
    <source>
        <dbReference type="HAMAP-Rule" id="MF_00185"/>
    </source>
</evidence>
<dbReference type="Gene3D" id="1.10.20.140">
    <property type="match status" value="1"/>
</dbReference>
<dbReference type="AlphaFoldDB" id="A0A6M1RWL1"/>
<evidence type="ECO:0000256" key="1">
    <source>
        <dbReference type="ARBA" id="ARBA00001946"/>
    </source>
</evidence>
<comment type="cofactor">
    <cofactor evidence="1 10">
        <name>Mg(2+)</name>
        <dbReference type="ChEBI" id="CHEBI:18420"/>
    </cofactor>
</comment>
<dbReference type="NCBIfam" id="TIGR00174">
    <property type="entry name" value="miaA"/>
    <property type="match status" value="1"/>
</dbReference>
<dbReference type="SUPFAM" id="SSF52540">
    <property type="entry name" value="P-loop containing nucleoside triphosphate hydrolases"/>
    <property type="match status" value="2"/>
</dbReference>
<feature type="binding site" evidence="10">
    <location>
        <begin position="16"/>
        <end position="21"/>
    </location>
    <ligand>
        <name>substrate</name>
    </ligand>
</feature>
<evidence type="ECO:0000256" key="7">
    <source>
        <dbReference type="ARBA" id="ARBA00022840"/>
    </source>
</evidence>
<dbReference type="HAMAP" id="MF_00185">
    <property type="entry name" value="IPP_trans"/>
    <property type="match status" value="1"/>
</dbReference>
<evidence type="ECO:0000313" key="15">
    <source>
        <dbReference type="Proteomes" id="UP000477311"/>
    </source>
</evidence>
<evidence type="ECO:0000313" key="14">
    <source>
        <dbReference type="EMBL" id="NGO39162.1"/>
    </source>
</evidence>
<dbReference type="GO" id="GO:0005524">
    <property type="term" value="F:ATP binding"/>
    <property type="evidence" value="ECO:0007669"/>
    <property type="project" value="UniProtKB-UniRule"/>
</dbReference>
<name>A0A6M1RWL1_9BACT</name>
<evidence type="ECO:0000256" key="5">
    <source>
        <dbReference type="ARBA" id="ARBA00022694"/>
    </source>
</evidence>
<keyword evidence="5 10" id="KW-0819">tRNA processing</keyword>
<dbReference type="PANTHER" id="PTHR11088:SF60">
    <property type="entry name" value="TRNA DIMETHYLALLYLTRANSFERASE"/>
    <property type="match status" value="1"/>
</dbReference>
<gene>
    <name evidence="10 14" type="primary">miaA</name>
    <name evidence="14" type="ORF">G4L39_07095</name>
</gene>